<dbReference type="CDD" id="cd06170">
    <property type="entry name" value="LuxR_C_like"/>
    <property type="match status" value="1"/>
</dbReference>
<gene>
    <name evidence="6" type="ORF">E5222_14790</name>
</gene>
<comment type="caution">
    <text evidence="6">The sequence shown here is derived from an EMBL/GenBank/DDBJ whole genome shotgun (WGS) entry which is preliminary data.</text>
</comment>
<dbReference type="GO" id="GO:0006355">
    <property type="term" value="P:regulation of DNA-templated transcription"/>
    <property type="evidence" value="ECO:0007669"/>
    <property type="project" value="InterPro"/>
</dbReference>
<keyword evidence="4" id="KW-0812">Transmembrane</keyword>
<evidence type="ECO:0000256" key="2">
    <source>
        <dbReference type="ARBA" id="ARBA00023125"/>
    </source>
</evidence>
<dbReference type="Proteomes" id="UP000309389">
    <property type="component" value="Unassembled WGS sequence"/>
</dbReference>
<evidence type="ECO:0000256" key="3">
    <source>
        <dbReference type="ARBA" id="ARBA00023163"/>
    </source>
</evidence>
<feature type="domain" description="HTH luxR-type" evidence="5">
    <location>
        <begin position="1"/>
        <end position="66"/>
    </location>
</feature>
<organism evidence="6 7">
    <name type="scientific">Alteraurantiacibacter aquimixticola</name>
    <dbReference type="NCBI Taxonomy" id="2489173"/>
    <lineage>
        <taxon>Bacteria</taxon>
        <taxon>Pseudomonadati</taxon>
        <taxon>Pseudomonadota</taxon>
        <taxon>Alphaproteobacteria</taxon>
        <taxon>Sphingomonadales</taxon>
        <taxon>Erythrobacteraceae</taxon>
        <taxon>Alteraurantiacibacter</taxon>
    </lineage>
</organism>
<protein>
    <submittedName>
        <fullName evidence="6">DUF4019 domain-containing protein</fullName>
    </submittedName>
</protein>
<dbReference type="Gene3D" id="1.10.10.10">
    <property type="entry name" value="Winged helix-like DNA-binding domain superfamily/Winged helix DNA-binding domain"/>
    <property type="match status" value="1"/>
</dbReference>
<dbReference type="OrthoDB" id="7193436at2"/>
<dbReference type="EMBL" id="SSHH01000004">
    <property type="protein sequence ID" value="TIX48995.1"/>
    <property type="molecule type" value="Genomic_DNA"/>
</dbReference>
<keyword evidence="7" id="KW-1185">Reference proteome</keyword>
<dbReference type="SMART" id="SM00421">
    <property type="entry name" value="HTH_LUXR"/>
    <property type="match status" value="1"/>
</dbReference>
<keyword evidence="4" id="KW-0472">Membrane</keyword>
<accession>A0A4T3EWR1</accession>
<dbReference type="PANTHER" id="PTHR44688:SF16">
    <property type="entry name" value="DNA-BINDING TRANSCRIPTIONAL ACTIVATOR DEVR_DOSR"/>
    <property type="match status" value="1"/>
</dbReference>
<sequence length="256" mass="28060">MVEGLLALTAKEKETLRLVIQGYDAKSMARQLDLSVHTINERLRHARRKLAVTSSREAARMLAEVEAPAAKSPPPNSFAYKPMGDDRPASGMTSEIQQRPGTLPGWIIGGTIIMSLILATLAIVNLAQGSAPATADTHPFEANLPAEQAAAVAQSARDWLALVDAEQWEESWQATGTVFRELNTSTVWAEASEQARGPLGAVETRLLAEVETVPAPPRGYQMVRFRTDFANRSGVIETVILQREDEQWRVVGYWIS</sequence>
<dbReference type="InterPro" id="IPR036388">
    <property type="entry name" value="WH-like_DNA-bd_sf"/>
</dbReference>
<dbReference type="RefSeq" id="WP_136694570.1">
    <property type="nucleotide sequence ID" value="NZ_SSHH01000004.1"/>
</dbReference>
<dbReference type="InterPro" id="IPR016032">
    <property type="entry name" value="Sig_transdc_resp-reg_C-effctor"/>
</dbReference>
<evidence type="ECO:0000256" key="1">
    <source>
        <dbReference type="ARBA" id="ARBA00023015"/>
    </source>
</evidence>
<dbReference type="AlphaFoldDB" id="A0A4T3EWR1"/>
<evidence type="ECO:0000259" key="5">
    <source>
        <dbReference type="PROSITE" id="PS50043"/>
    </source>
</evidence>
<keyword evidence="2" id="KW-0238">DNA-binding</keyword>
<evidence type="ECO:0000313" key="7">
    <source>
        <dbReference type="Proteomes" id="UP000309389"/>
    </source>
</evidence>
<proteinExistence type="predicted"/>
<dbReference type="PANTHER" id="PTHR44688">
    <property type="entry name" value="DNA-BINDING TRANSCRIPTIONAL ACTIVATOR DEVR_DOSR"/>
    <property type="match status" value="1"/>
</dbReference>
<dbReference type="InterPro" id="IPR025091">
    <property type="entry name" value="DUF4019"/>
</dbReference>
<dbReference type="GO" id="GO:0003677">
    <property type="term" value="F:DNA binding"/>
    <property type="evidence" value="ECO:0007669"/>
    <property type="project" value="UniProtKB-KW"/>
</dbReference>
<dbReference type="Pfam" id="PF00196">
    <property type="entry name" value="GerE"/>
    <property type="match status" value="1"/>
</dbReference>
<keyword evidence="1" id="KW-0805">Transcription regulation</keyword>
<evidence type="ECO:0000256" key="4">
    <source>
        <dbReference type="SAM" id="Phobius"/>
    </source>
</evidence>
<dbReference type="SUPFAM" id="SSF46894">
    <property type="entry name" value="C-terminal effector domain of the bipartite response regulators"/>
    <property type="match status" value="1"/>
</dbReference>
<dbReference type="PROSITE" id="PS50043">
    <property type="entry name" value="HTH_LUXR_2"/>
    <property type="match status" value="1"/>
</dbReference>
<name>A0A4T3EWR1_9SPHN</name>
<dbReference type="PRINTS" id="PR00038">
    <property type="entry name" value="HTHLUXR"/>
</dbReference>
<feature type="transmembrane region" description="Helical" evidence="4">
    <location>
        <begin position="106"/>
        <end position="127"/>
    </location>
</feature>
<dbReference type="Pfam" id="PF13211">
    <property type="entry name" value="DUF4019"/>
    <property type="match status" value="1"/>
</dbReference>
<evidence type="ECO:0000313" key="6">
    <source>
        <dbReference type="EMBL" id="TIX48995.1"/>
    </source>
</evidence>
<dbReference type="InterPro" id="IPR000792">
    <property type="entry name" value="Tscrpt_reg_LuxR_C"/>
</dbReference>
<keyword evidence="4" id="KW-1133">Transmembrane helix</keyword>
<reference evidence="6 7" key="1">
    <citation type="submission" date="2019-04" db="EMBL/GenBank/DDBJ databases">
        <title>Altererythrobacter aquimixticola sp. nov., isolated from sediment of junction between the ocean and a freshwater spring.</title>
        <authorList>
            <person name="Yoon J.-H."/>
        </authorList>
    </citation>
    <scope>NUCLEOTIDE SEQUENCE [LARGE SCALE GENOMIC DNA]</scope>
    <source>
        <strain evidence="6 7">SSKS-13</strain>
    </source>
</reference>
<keyword evidence="3" id="KW-0804">Transcription</keyword>